<proteinExistence type="predicted"/>
<dbReference type="FunFam" id="3.40.50.300:FF:000287">
    <property type="entry name" value="Multidrug ABC transporter ATP-binding protein"/>
    <property type="match status" value="1"/>
</dbReference>
<dbReference type="PROSITE" id="PS50893">
    <property type="entry name" value="ABC_TRANSPORTER_2"/>
    <property type="match status" value="1"/>
</dbReference>
<dbReference type="PANTHER" id="PTHR43394:SF1">
    <property type="entry name" value="ATP-BINDING CASSETTE SUB-FAMILY B MEMBER 10, MITOCHONDRIAL"/>
    <property type="match status" value="1"/>
</dbReference>
<feature type="domain" description="ABC transmembrane type-1" evidence="12">
    <location>
        <begin position="43"/>
        <end position="325"/>
    </location>
</feature>
<comment type="subcellular location">
    <subcellularLocation>
        <location evidence="1">Cell membrane</location>
        <topology evidence="1">Multi-pass membrane protein</topology>
    </subcellularLocation>
</comment>
<dbReference type="PANTHER" id="PTHR43394">
    <property type="entry name" value="ATP-DEPENDENT PERMEASE MDL1, MITOCHONDRIAL"/>
    <property type="match status" value="1"/>
</dbReference>
<dbReference type="InterPro" id="IPR003439">
    <property type="entry name" value="ABC_transporter-like_ATP-bd"/>
</dbReference>
<evidence type="ECO:0000313" key="13">
    <source>
        <dbReference type="EMBL" id="QQT01784.1"/>
    </source>
</evidence>
<dbReference type="FunFam" id="1.20.1560.10:FF:000011">
    <property type="entry name" value="Multidrug ABC transporter ATP-binding protein"/>
    <property type="match status" value="1"/>
</dbReference>
<keyword evidence="7 10" id="KW-1133">Transmembrane helix</keyword>
<dbReference type="AlphaFoldDB" id="A0A974NQ41"/>
<dbReference type="EMBL" id="CP068053">
    <property type="protein sequence ID" value="QQT01784.1"/>
    <property type="molecule type" value="Genomic_DNA"/>
</dbReference>
<dbReference type="GO" id="GO:0005524">
    <property type="term" value="F:ATP binding"/>
    <property type="evidence" value="ECO:0007669"/>
    <property type="project" value="UniProtKB-KW"/>
</dbReference>
<dbReference type="GO" id="GO:0005886">
    <property type="term" value="C:plasma membrane"/>
    <property type="evidence" value="ECO:0007669"/>
    <property type="project" value="UniProtKB-SubCell"/>
</dbReference>
<evidence type="ECO:0000256" key="7">
    <source>
        <dbReference type="ARBA" id="ARBA00022989"/>
    </source>
</evidence>
<feature type="transmembrane region" description="Helical" evidence="10">
    <location>
        <begin position="158"/>
        <end position="177"/>
    </location>
</feature>
<evidence type="ECO:0000256" key="8">
    <source>
        <dbReference type="ARBA" id="ARBA00023136"/>
    </source>
</evidence>
<feature type="transmembrane region" description="Helical" evidence="10">
    <location>
        <begin position="183"/>
        <end position="201"/>
    </location>
</feature>
<evidence type="ECO:0000256" key="1">
    <source>
        <dbReference type="ARBA" id="ARBA00004651"/>
    </source>
</evidence>
<dbReference type="Gene3D" id="3.40.50.300">
    <property type="entry name" value="P-loop containing nucleotide triphosphate hydrolases"/>
    <property type="match status" value="1"/>
</dbReference>
<keyword evidence="5" id="KW-0547">Nucleotide-binding</keyword>
<dbReference type="RefSeq" id="WP_051387270.1">
    <property type="nucleotide sequence ID" value="NZ_CP068053.1"/>
</dbReference>
<dbReference type="InterPro" id="IPR011527">
    <property type="entry name" value="ABC1_TM_dom"/>
</dbReference>
<evidence type="ECO:0000259" key="12">
    <source>
        <dbReference type="PROSITE" id="PS50929"/>
    </source>
</evidence>
<name>A0A974NQ41_PERPY</name>
<dbReference type="InterPro" id="IPR027417">
    <property type="entry name" value="P-loop_NTPase"/>
</dbReference>
<dbReference type="Proteomes" id="UP000595254">
    <property type="component" value="Chromosome"/>
</dbReference>
<evidence type="ECO:0000256" key="2">
    <source>
        <dbReference type="ARBA" id="ARBA00022448"/>
    </source>
</evidence>
<evidence type="ECO:0000256" key="3">
    <source>
        <dbReference type="ARBA" id="ARBA00022475"/>
    </source>
</evidence>
<keyword evidence="14" id="KW-1185">Reference proteome</keyword>
<evidence type="ECO:0000256" key="10">
    <source>
        <dbReference type="SAM" id="Phobius"/>
    </source>
</evidence>
<gene>
    <name evidence="13" type="ORF">I6J18_08005</name>
</gene>
<protein>
    <submittedName>
        <fullName evidence="13">ABC transporter ATP-binding protein</fullName>
    </submittedName>
</protein>
<evidence type="ECO:0000313" key="14">
    <source>
        <dbReference type="Proteomes" id="UP000595254"/>
    </source>
</evidence>
<evidence type="ECO:0000256" key="6">
    <source>
        <dbReference type="ARBA" id="ARBA00022840"/>
    </source>
</evidence>
<dbReference type="InterPro" id="IPR036640">
    <property type="entry name" value="ABC1_TM_sf"/>
</dbReference>
<keyword evidence="2" id="KW-0813">Transport</keyword>
<dbReference type="KEGG" id="ppsr:I6J18_08005"/>
<dbReference type="InterPro" id="IPR039421">
    <property type="entry name" value="Type_1_exporter"/>
</dbReference>
<evidence type="ECO:0000259" key="11">
    <source>
        <dbReference type="PROSITE" id="PS50893"/>
    </source>
</evidence>
<keyword evidence="6 13" id="KW-0067">ATP-binding</keyword>
<reference evidence="13 14" key="1">
    <citation type="submission" date="2021-01" db="EMBL/GenBank/DDBJ databases">
        <title>FDA dAtabase for Regulatory Grade micrObial Sequences (FDA-ARGOS): Supporting development and validation of Infectious Disease Dx tests.</title>
        <authorList>
            <person name="Nelson B."/>
            <person name="Plummer A."/>
            <person name="Tallon L."/>
            <person name="Sadzewicz L."/>
            <person name="Zhao X."/>
            <person name="Boylan J."/>
            <person name="Ott S."/>
            <person name="Bowen H."/>
            <person name="Vavikolanu K."/>
            <person name="Mehta A."/>
            <person name="Aluvathingal J."/>
            <person name="Nadendla S."/>
            <person name="Myers T."/>
            <person name="Yan Y."/>
            <person name="Sichtig H."/>
        </authorList>
    </citation>
    <scope>NUCLEOTIDE SEQUENCE [LARGE SCALE GENOMIC DNA]</scope>
    <source>
        <strain evidence="13 14">FDAARGOS_1161</strain>
    </source>
</reference>
<evidence type="ECO:0000256" key="4">
    <source>
        <dbReference type="ARBA" id="ARBA00022692"/>
    </source>
</evidence>
<evidence type="ECO:0000256" key="9">
    <source>
        <dbReference type="SAM" id="MobiDB-lite"/>
    </source>
</evidence>
<dbReference type="PROSITE" id="PS50929">
    <property type="entry name" value="ABC_TM1F"/>
    <property type="match status" value="1"/>
</dbReference>
<feature type="region of interest" description="Disordered" evidence="9">
    <location>
        <begin position="596"/>
        <end position="620"/>
    </location>
</feature>
<keyword evidence="8 10" id="KW-0472">Membrane</keyword>
<dbReference type="SUPFAM" id="SSF52540">
    <property type="entry name" value="P-loop containing nucleoside triphosphate hydrolases"/>
    <property type="match status" value="1"/>
</dbReference>
<dbReference type="InterPro" id="IPR003593">
    <property type="entry name" value="AAA+_ATPase"/>
</dbReference>
<dbReference type="Gene3D" id="1.20.1560.10">
    <property type="entry name" value="ABC transporter type 1, transmembrane domain"/>
    <property type="match status" value="1"/>
</dbReference>
<dbReference type="SMART" id="SM00382">
    <property type="entry name" value="AAA"/>
    <property type="match status" value="1"/>
</dbReference>
<feature type="transmembrane region" description="Helical" evidence="10">
    <location>
        <begin position="39"/>
        <end position="59"/>
    </location>
</feature>
<sequence length="620" mass="69180">MSGHVPFSHRGRSFSGTPPKKGSIWSMLRDMLVRVRSKWKYLIAIVLSMLAISLLEFVIPQLTQYTIDNIIPGKEYQSLVKVGSGILGAAVFLSLFNFLNSYMVSYVGQHAILDLRNSMYNHIQSLDMKFFDKNRTGDLMSRITNDVNILQQLISSSMLQVFTDIITFFAVAAYMLFINWKLTVILLLTFPFMIYFTRSFGKKIRTSFRVVQDSVADVSNQLQDSLSGMRLIHSFTNEEHETKQFSERNKENMTANLKSLKYRALLGPIIDFLNNIGLIIVIIFGAWQVMNGHFTVGAIVAFLSYLRLLQSPVRNFSRVISTVQQSAAAYERITEILETKSEIYDQENAQKLSEFHDKIKFNGIEFAYDSGVPVIQNLSISMKAGQVTALVGSSGAGKSTLTSLLVRFYDPQKGSITIDGKDIRGVTLKSLREQIGIVSQDIILFNGTIRENIAYGKLTASDEDIAAAAKAAHADEFITAFPNGYESQIGERGVKLSGGQKQRIAIARALLKNPSIIILDEATASLDTESEHLIQEALQSLLVNRTCIVIAHRLSTIQNADQIIVLEKGSVVETGTHESLLNHGGRYKQLHDLQFPQKKPNHKAAPPTQKPARPRHPGTL</sequence>
<keyword evidence="4 10" id="KW-0812">Transmembrane</keyword>
<dbReference type="GO" id="GO:0016887">
    <property type="term" value="F:ATP hydrolysis activity"/>
    <property type="evidence" value="ECO:0007669"/>
    <property type="project" value="InterPro"/>
</dbReference>
<dbReference type="InterPro" id="IPR017871">
    <property type="entry name" value="ABC_transporter-like_CS"/>
</dbReference>
<keyword evidence="3" id="KW-1003">Cell membrane</keyword>
<dbReference type="PROSITE" id="PS00211">
    <property type="entry name" value="ABC_TRANSPORTER_1"/>
    <property type="match status" value="1"/>
</dbReference>
<dbReference type="Pfam" id="PF00005">
    <property type="entry name" value="ABC_tran"/>
    <property type="match status" value="1"/>
</dbReference>
<feature type="transmembrane region" description="Helical" evidence="10">
    <location>
        <begin position="79"/>
        <end position="99"/>
    </location>
</feature>
<accession>A0A974NQ41</accession>
<dbReference type="GO" id="GO:0015421">
    <property type="term" value="F:ABC-type oligopeptide transporter activity"/>
    <property type="evidence" value="ECO:0007669"/>
    <property type="project" value="TreeGrafter"/>
</dbReference>
<feature type="transmembrane region" description="Helical" evidence="10">
    <location>
        <begin position="265"/>
        <end position="287"/>
    </location>
</feature>
<feature type="domain" description="ABC transporter" evidence="11">
    <location>
        <begin position="359"/>
        <end position="593"/>
    </location>
</feature>
<dbReference type="CDD" id="cd07346">
    <property type="entry name" value="ABC_6TM_exporters"/>
    <property type="match status" value="1"/>
</dbReference>
<dbReference type="SUPFAM" id="SSF90123">
    <property type="entry name" value="ABC transporter transmembrane region"/>
    <property type="match status" value="1"/>
</dbReference>
<dbReference type="Pfam" id="PF00664">
    <property type="entry name" value="ABC_membrane"/>
    <property type="match status" value="1"/>
</dbReference>
<organism evidence="13 14">
    <name type="scientific">Peribacillus psychrosaccharolyticus</name>
    <name type="common">Bacillus psychrosaccharolyticus</name>
    <dbReference type="NCBI Taxonomy" id="1407"/>
    <lineage>
        <taxon>Bacteria</taxon>
        <taxon>Bacillati</taxon>
        <taxon>Bacillota</taxon>
        <taxon>Bacilli</taxon>
        <taxon>Bacillales</taxon>
        <taxon>Bacillaceae</taxon>
        <taxon>Peribacillus</taxon>
    </lineage>
</organism>
<evidence type="ECO:0000256" key="5">
    <source>
        <dbReference type="ARBA" id="ARBA00022741"/>
    </source>
</evidence>